<dbReference type="InterPro" id="IPR036390">
    <property type="entry name" value="WH_DNA-bd_sf"/>
</dbReference>
<organism evidence="1 2">
    <name type="scientific">Carnobacterium maltaromaticum LMA28</name>
    <dbReference type="NCBI Taxonomy" id="1234679"/>
    <lineage>
        <taxon>Bacteria</taxon>
        <taxon>Bacillati</taxon>
        <taxon>Bacillota</taxon>
        <taxon>Bacilli</taxon>
        <taxon>Lactobacillales</taxon>
        <taxon>Carnobacteriaceae</taxon>
        <taxon>Carnobacterium</taxon>
    </lineage>
</organism>
<dbReference type="Gene3D" id="1.10.10.10">
    <property type="entry name" value="Winged helix-like DNA-binding domain superfamily/Winged helix DNA-binding domain"/>
    <property type="match status" value="1"/>
</dbReference>
<accession>K8E5A1</accession>
<protein>
    <submittedName>
        <fullName evidence="1">Transcriptional regulator, ArsR family</fullName>
    </submittedName>
</protein>
<dbReference type="AlphaFoldDB" id="K8E5A1"/>
<evidence type="ECO:0000313" key="2">
    <source>
        <dbReference type="Proteomes" id="UP000000212"/>
    </source>
</evidence>
<gene>
    <name evidence="1" type="ORF">BN424_2349</name>
</gene>
<dbReference type="InterPro" id="IPR036388">
    <property type="entry name" value="WH-like_DNA-bd_sf"/>
</dbReference>
<evidence type="ECO:0000313" key="1">
    <source>
        <dbReference type="EMBL" id="CCO11789.2"/>
    </source>
</evidence>
<sequence length="122" mass="14287">MKALLANYYVEFKPKVNTDWIILCILHELRIVSYKQISSLINLAFPIAEKNLRKQISHLKEQGLIEFIVDDKLGNAHYYFLTREGHNSIGGYYPYPKVPEYNLFHHLMVTNSLFCSLLLLEL</sequence>
<keyword evidence="2" id="KW-1185">Reference proteome</keyword>
<dbReference type="EMBL" id="HE999757">
    <property type="protein sequence ID" value="CCO11789.2"/>
    <property type="molecule type" value="Genomic_DNA"/>
</dbReference>
<dbReference type="eggNOG" id="COG1733">
    <property type="taxonomic scope" value="Bacteria"/>
</dbReference>
<name>K8E5A1_CARML</name>
<dbReference type="STRING" id="1234679.BN424_2349"/>
<dbReference type="Proteomes" id="UP000000212">
    <property type="component" value="Chromosome"/>
</dbReference>
<reference evidence="2" key="1">
    <citation type="journal article" date="2013" name="Genome Announc.">
        <title>Complete Chromosome Sequence of Carnobacterium maltaromaticum LMA 28.</title>
        <authorList>
            <person name="Cailliez-Grimal C."/>
            <person name="Chaillou S."/>
            <person name="Anba-Mondoloni J."/>
            <person name="Loux V."/>
            <person name="Afzal M.I."/>
            <person name="Rahman A."/>
            <person name="Kergourlay G."/>
            <person name="Champomier-Verges M.C."/>
            <person name="Zagorec M."/>
            <person name="Dalgaard P."/>
            <person name="Leisner J.J."/>
            <person name="Prevost H."/>
            <person name="Revol-Junelles A.M."/>
            <person name="Borges F."/>
        </authorList>
    </citation>
    <scope>NUCLEOTIDE SEQUENCE</scope>
    <source>
        <strain evidence="2">LMA28</strain>
    </source>
</reference>
<dbReference type="SUPFAM" id="SSF46785">
    <property type="entry name" value="Winged helix' DNA-binding domain"/>
    <property type="match status" value="1"/>
</dbReference>
<proteinExistence type="predicted"/>
<dbReference type="RefSeq" id="WP_015076914.1">
    <property type="nucleotide sequence ID" value="NC_019425.2"/>
</dbReference>
<dbReference type="KEGG" id="cml:BN424_2349"/>
<dbReference type="HOGENOM" id="CLU_1819837_0_0_9"/>
<dbReference type="OrthoDB" id="2192616at2"/>